<dbReference type="InterPro" id="IPR002685">
    <property type="entry name" value="Glyco_trans_15"/>
</dbReference>
<keyword evidence="5" id="KW-0812">Transmembrane</keyword>
<organism evidence="7 9">
    <name type="scientific">Pichia kudriavzevii</name>
    <name type="common">Yeast</name>
    <name type="synonym">Issatchenkia orientalis</name>
    <dbReference type="NCBI Taxonomy" id="4909"/>
    <lineage>
        <taxon>Eukaryota</taxon>
        <taxon>Fungi</taxon>
        <taxon>Dikarya</taxon>
        <taxon>Ascomycota</taxon>
        <taxon>Saccharomycotina</taxon>
        <taxon>Pichiomycetes</taxon>
        <taxon>Pichiales</taxon>
        <taxon>Pichiaceae</taxon>
        <taxon>Pichia</taxon>
    </lineage>
</organism>
<dbReference type="GO" id="GO:0006487">
    <property type="term" value="P:protein N-linked glycosylation"/>
    <property type="evidence" value="ECO:0007669"/>
    <property type="project" value="TreeGrafter"/>
</dbReference>
<dbReference type="EMBL" id="NHMM01000009">
    <property type="protein sequence ID" value="OUT20138.1"/>
    <property type="molecule type" value="Genomic_DNA"/>
</dbReference>
<keyword evidence="3" id="KW-0328">Glycosyltransferase</keyword>
<dbReference type="Gene3D" id="3.90.550.10">
    <property type="entry name" value="Spore Coat Polysaccharide Biosynthesis Protein SpsA, Chain A"/>
    <property type="match status" value="1"/>
</dbReference>
<reference evidence="8 10" key="3">
    <citation type="submission" date="2017-05" db="EMBL/GenBank/DDBJ databases">
        <title>The Genome Sequence of Candida krusei Ckrusei653.</title>
        <authorList>
            <person name="Cuomo C."/>
            <person name="Forche A."/>
            <person name="Young S."/>
            <person name="Abouelleil A."/>
            <person name="Cao P."/>
            <person name="Chapman S."/>
            <person name="Cusick C."/>
            <person name="Shea T."/>
            <person name="Nusbaum C."/>
            <person name="Birren B."/>
        </authorList>
    </citation>
    <scope>NUCLEOTIDE SEQUENCE [LARGE SCALE GENOMIC DNA]</scope>
    <source>
        <strain evidence="8 10">Ckrusei653</strain>
    </source>
</reference>
<evidence type="ECO:0000256" key="2">
    <source>
        <dbReference type="ARBA" id="ARBA00007677"/>
    </source>
</evidence>
<dbReference type="eggNOG" id="KOG4472">
    <property type="taxonomic scope" value="Eukaryota"/>
</dbReference>
<dbReference type="OrthoDB" id="439943at2759"/>
<name>A0A099P912_PICKU</name>
<dbReference type="STRING" id="4909.A0A099P912"/>
<evidence type="ECO:0000313" key="6">
    <source>
        <dbReference type="EMBL" id="AWU74648.1"/>
    </source>
</evidence>
<dbReference type="FunFam" id="3.90.550.10:FF:000051">
    <property type="entry name" value="Alpha-1,2-mannosyltransferase (Ktr4)"/>
    <property type="match status" value="1"/>
</dbReference>
<dbReference type="Proteomes" id="UP000195871">
    <property type="component" value="Unassembled WGS sequence"/>
</dbReference>
<dbReference type="GO" id="GO:0005794">
    <property type="term" value="C:Golgi apparatus"/>
    <property type="evidence" value="ECO:0007669"/>
    <property type="project" value="TreeGrafter"/>
</dbReference>
<evidence type="ECO:0000256" key="1">
    <source>
        <dbReference type="ARBA" id="ARBA00004606"/>
    </source>
</evidence>
<dbReference type="PANTHER" id="PTHR31121">
    <property type="entry name" value="ALPHA-1,2 MANNOSYLTRANSFERASE KTR1"/>
    <property type="match status" value="1"/>
</dbReference>
<accession>A0A099P912</accession>
<comment type="similarity">
    <text evidence="2">Belongs to the glycosyltransferase 15 family.</text>
</comment>
<sequence>MRHFFLSLIVIYLILEVILYVKFYKPDVTSSLVEEIYEKSVQIRDSRYNKTKEFLNRARIKGASNSYVEPVYLNDKDHLVINKHTVKLENATILVLCRNWELKDILSSMRSLEDRFNKDYHYPWTFLNDVPFDEDFKRWTTEMASGKTEYGLIPKEDWDTPDFIDQQKYNLSIEKAIKDELLYGFSRSYRNMCHFNSGFFFRQELVMKYDYYFRVEPGVQYFCDFQMDPFRLMRENKKKYSFVVSLYEYENTIPTLWETVESFMKEYPQHIHPNNSIDFITDKAPLGKYGLEFGDSPYNLCHFWSNFEIGDLNFFRSEQYLDYFEYLSKTGGFYYERWGDAPVHSLGATLLLDRDEIFHFEDIGYNHVPFFSYPEGKQVMKYKRCVAPPNTDNINVQLGSCLPRWWRSGSGKKFLKEYYHEDEYLLFKEHYNI</sequence>
<dbReference type="InterPro" id="IPR029044">
    <property type="entry name" value="Nucleotide-diphossugar_trans"/>
</dbReference>
<dbReference type="SUPFAM" id="SSF53448">
    <property type="entry name" value="Nucleotide-diphospho-sugar transferases"/>
    <property type="match status" value="1"/>
</dbReference>
<gene>
    <name evidence="6" type="ORF">C5L36_0A12250</name>
    <name evidence="8" type="ORF">CAS74_004880</name>
    <name evidence="7" type="ORF">JL09_g198</name>
</gene>
<dbReference type="AlphaFoldDB" id="A0A099P912"/>
<keyword evidence="4" id="KW-0808">Transferase</keyword>
<proteinExistence type="inferred from homology"/>
<keyword evidence="11" id="KW-1185">Reference proteome</keyword>
<protein>
    <submittedName>
        <fullName evidence="7">Uncharacterized protein</fullName>
    </submittedName>
</protein>
<reference evidence="9" key="1">
    <citation type="journal article" date="2014" name="Microb. Cell Fact.">
        <title>Exploiting Issatchenkia orientalis SD108 for succinic acid production.</title>
        <authorList>
            <person name="Xiao H."/>
            <person name="Shao Z."/>
            <person name="Jiang Y."/>
            <person name="Dole S."/>
            <person name="Zhao H."/>
        </authorList>
    </citation>
    <scope>NUCLEOTIDE SEQUENCE [LARGE SCALE GENOMIC DNA]</scope>
    <source>
        <strain evidence="9">SD108</strain>
    </source>
</reference>
<evidence type="ECO:0000313" key="11">
    <source>
        <dbReference type="Proteomes" id="UP000249293"/>
    </source>
</evidence>
<dbReference type="GO" id="GO:0016020">
    <property type="term" value="C:membrane"/>
    <property type="evidence" value="ECO:0007669"/>
    <property type="project" value="UniProtKB-SubCell"/>
</dbReference>
<reference evidence="6 11" key="4">
    <citation type="submission" date="2018-06" db="EMBL/GenBank/DDBJ databases">
        <title>Population genomics shows no distinction between pathogenic Candida krusei and environmental Pichia kudriavzevii: One species, four names.</title>
        <authorList>
            <person name="Douglass A.P."/>
            <person name="Offei B."/>
            <person name="Braun-Galleani S."/>
            <person name="Coughlan A.Y."/>
            <person name="Martos A."/>
            <person name="Ortiz-Merino R.A."/>
            <person name="Byrne K.P."/>
            <person name="Wolfe K.H."/>
        </authorList>
    </citation>
    <scope>NUCLEOTIDE SEQUENCE [LARGE SCALE GENOMIC DNA]</scope>
    <source>
        <strain evidence="6 11">CBS573</strain>
    </source>
</reference>
<dbReference type="Proteomes" id="UP000249293">
    <property type="component" value="Chromosome 1"/>
</dbReference>
<evidence type="ECO:0000313" key="9">
    <source>
        <dbReference type="Proteomes" id="UP000029867"/>
    </source>
</evidence>
<evidence type="ECO:0000313" key="7">
    <source>
        <dbReference type="EMBL" id="KGK40724.1"/>
    </source>
</evidence>
<dbReference type="EMBL" id="CP028773">
    <property type="protein sequence ID" value="AWU74648.1"/>
    <property type="molecule type" value="Genomic_DNA"/>
</dbReference>
<dbReference type="KEGG" id="pkz:C5L36_0A12250"/>
<evidence type="ECO:0000313" key="10">
    <source>
        <dbReference type="Proteomes" id="UP000195871"/>
    </source>
</evidence>
<dbReference type="GO" id="GO:0000026">
    <property type="term" value="F:alpha-1,2-mannosyltransferase activity"/>
    <property type="evidence" value="ECO:0007669"/>
    <property type="project" value="TreeGrafter"/>
</dbReference>
<dbReference type="RefSeq" id="XP_029320125.1">
    <property type="nucleotide sequence ID" value="XM_029464265.1"/>
</dbReference>
<comment type="subcellular location">
    <subcellularLocation>
        <location evidence="1">Membrane</location>
        <topology evidence="1">Single-pass type II membrane protein</topology>
    </subcellularLocation>
</comment>
<dbReference type="GO" id="GO:0000032">
    <property type="term" value="P:cell wall mannoprotein biosynthetic process"/>
    <property type="evidence" value="ECO:0007669"/>
    <property type="project" value="TreeGrafter"/>
</dbReference>
<dbReference type="HOGENOM" id="CLU_024327_0_1_1"/>
<dbReference type="PANTHER" id="PTHR31121:SF10">
    <property type="entry name" value="MANNOSYLTRANSFERASE KTR2-RELATED"/>
    <property type="match status" value="1"/>
</dbReference>
<dbReference type="EMBL" id="JQFK01000001">
    <property type="protein sequence ID" value="KGK40724.1"/>
    <property type="molecule type" value="Genomic_DNA"/>
</dbReference>
<evidence type="ECO:0000256" key="5">
    <source>
        <dbReference type="ARBA" id="ARBA00022968"/>
    </source>
</evidence>
<evidence type="ECO:0000256" key="3">
    <source>
        <dbReference type="ARBA" id="ARBA00022676"/>
    </source>
</evidence>
<evidence type="ECO:0000313" key="8">
    <source>
        <dbReference type="EMBL" id="OUT20138.1"/>
    </source>
</evidence>
<dbReference type="Proteomes" id="UP000029867">
    <property type="component" value="Unassembled WGS sequence"/>
</dbReference>
<dbReference type="GO" id="GO:0006493">
    <property type="term" value="P:protein O-linked glycosylation"/>
    <property type="evidence" value="ECO:0007669"/>
    <property type="project" value="TreeGrafter"/>
</dbReference>
<evidence type="ECO:0000256" key="4">
    <source>
        <dbReference type="ARBA" id="ARBA00022679"/>
    </source>
</evidence>
<reference evidence="7" key="2">
    <citation type="submission" date="2014-08" db="EMBL/GenBank/DDBJ databases">
        <title>Exploiting Issatchenkia orientalis SD108 for Succinic Acid Production.</title>
        <authorList>
            <person name="Xiao H."/>
            <person name="Shao Z."/>
            <person name="Jiang Y."/>
            <person name="Dole S."/>
            <person name="Zhao H."/>
        </authorList>
    </citation>
    <scope>NUCLEOTIDE SEQUENCE [LARGE SCALE GENOMIC DNA]</scope>
    <source>
        <strain evidence="7">SD108</strain>
    </source>
</reference>
<keyword evidence="5" id="KW-0735">Signal-anchor</keyword>
<dbReference type="GeneID" id="40382358"/>
<dbReference type="Pfam" id="PF01793">
    <property type="entry name" value="Glyco_transf_15"/>
    <property type="match status" value="1"/>
</dbReference>
<dbReference type="VEuPathDB" id="FungiDB:C5L36_0A12250"/>